<evidence type="ECO:0000313" key="3">
    <source>
        <dbReference type="Proteomes" id="UP000245081"/>
    </source>
</evidence>
<dbReference type="AlphaFoldDB" id="A0A2R5F371"/>
<keyword evidence="1" id="KW-0812">Transmembrane</keyword>
<comment type="caution">
    <text evidence="2">The sequence shown here is derived from an EMBL/GenBank/DDBJ whole genome shotgun (WGS) entry which is preliminary data.</text>
</comment>
<reference evidence="2 3" key="1">
    <citation type="journal article" date="2018" name="Environ. Microbiol.">
        <title>Isolation and genomic characterization of Novimethylophilus kurashikiensis gen. nov. sp. nov., a new lanthanide-dependent methylotrophic species of Methylophilaceae.</title>
        <authorList>
            <person name="Lv H."/>
            <person name="Sahin N."/>
            <person name="Tani A."/>
        </authorList>
    </citation>
    <scope>NUCLEOTIDE SEQUENCE [LARGE SCALE GENOMIC DNA]</scope>
    <source>
        <strain evidence="2 3">La2-4</strain>
    </source>
</reference>
<organism evidence="2 3">
    <name type="scientific">Novimethylophilus kurashikiensis</name>
    <dbReference type="NCBI Taxonomy" id="1825523"/>
    <lineage>
        <taxon>Bacteria</taxon>
        <taxon>Pseudomonadati</taxon>
        <taxon>Pseudomonadota</taxon>
        <taxon>Betaproteobacteria</taxon>
        <taxon>Nitrosomonadales</taxon>
        <taxon>Methylophilaceae</taxon>
        <taxon>Novimethylophilus</taxon>
    </lineage>
</organism>
<protein>
    <submittedName>
        <fullName evidence="2">Uncharacterized protein</fullName>
    </submittedName>
</protein>
<dbReference type="Proteomes" id="UP000245081">
    <property type="component" value="Unassembled WGS sequence"/>
</dbReference>
<accession>A0A2R5F371</accession>
<evidence type="ECO:0000256" key="1">
    <source>
        <dbReference type="SAM" id="Phobius"/>
    </source>
</evidence>
<sequence length="103" mass="11673">MRFIYKLSVTLLSELLEFVITSRDFLVSIQSIKICSRTRDCRDSVILICTTYYRKKYQGLFYVGIGGAFIGSLGNLYNYGYSAGNLGVTNWAIKNIMQGFEIA</sequence>
<keyword evidence="1" id="KW-1133">Transmembrane helix</keyword>
<proteinExistence type="predicted"/>
<dbReference type="EMBL" id="BDOQ01000002">
    <property type="protein sequence ID" value="GBG12990.1"/>
    <property type="molecule type" value="Genomic_DNA"/>
</dbReference>
<keyword evidence="1" id="KW-0472">Membrane</keyword>
<evidence type="ECO:0000313" key="2">
    <source>
        <dbReference type="EMBL" id="GBG12990.1"/>
    </source>
</evidence>
<gene>
    <name evidence="2" type="ORF">NMK_0528</name>
</gene>
<name>A0A2R5F371_9PROT</name>
<keyword evidence="3" id="KW-1185">Reference proteome</keyword>
<feature type="transmembrane region" description="Helical" evidence="1">
    <location>
        <begin position="60"/>
        <end position="77"/>
    </location>
</feature>